<evidence type="ECO:0000256" key="1">
    <source>
        <dbReference type="ARBA" id="ARBA00022884"/>
    </source>
</evidence>
<feature type="domain" description="NTF2" evidence="5">
    <location>
        <begin position="16"/>
        <end position="130"/>
    </location>
</feature>
<evidence type="ECO:0000313" key="7">
    <source>
        <dbReference type="Proteomes" id="UP001345219"/>
    </source>
</evidence>
<dbReference type="PROSITE" id="PS50177">
    <property type="entry name" value="NTF2_DOMAIN"/>
    <property type="match status" value="1"/>
</dbReference>
<feature type="domain" description="RRM" evidence="4">
    <location>
        <begin position="322"/>
        <end position="399"/>
    </location>
</feature>
<comment type="caution">
    <text evidence="6">The sequence shown here is derived from an EMBL/GenBank/DDBJ whole genome shotgun (WGS) entry which is preliminary data.</text>
</comment>
<evidence type="ECO:0000256" key="2">
    <source>
        <dbReference type="PROSITE-ProRule" id="PRU00176"/>
    </source>
</evidence>
<dbReference type="Proteomes" id="UP001345219">
    <property type="component" value="Chromosome 7"/>
</dbReference>
<reference evidence="6 7" key="1">
    <citation type="journal article" date="2023" name="Hortic Res">
        <title>Pangenome of water caltrop reveals structural variations and asymmetric subgenome divergence after allopolyploidization.</title>
        <authorList>
            <person name="Zhang X."/>
            <person name="Chen Y."/>
            <person name="Wang L."/>
            <person name="Yuan Y."/>
            <person name="Fang M."/>
            <person name="Shi L."/>
            <person name="Lu R."/>
            <person name="Comes H.P."/>
            <person name="Ma Y."/>
            <person name="Chen Y."/>
            <person name="Huang G."/>
            <person name="Zhou Y."/>
            <person name="Zheng Z."/>
            <person name="Qiu Y."/>
        </authorList>
    </citation>
    <scope>NUCLEOTIDE SEQUENCE [LARGE SCALE GENOMIC DNA]</scope>
    <source>
        <tissue evidence="6">Roots</tissue>
    </source>
</reference>
<dbReference type="SMART" id="SM00360">
    <property type="entry name" value="RRM"/>
    <property type="match status" value="1"/>
</dbReference>
<sequence>MRMAASFPIPFTAAQIGTYFVGQYYQLLQQQPEIVHQFYSDASTMLRIDGHARETATAMMQIHSLVMSISYTGVEIKTIHSLESWNGGILVMISGSVQLKNFNGSRKFMQTFFLAPQETGFFILNDVFHFVEEDQAHYHHHPAFLLPQNNLSTKLSAPTSQDSVPSYVLNREIPPREHTPLEVKENGPVENFNALPERSQQQTQDFEKVHQGSLAVESNGPSQNASNNAAQDHSSALADEASGEQHKHTYASILRVAKGQSSPSMGHQTSASTKNIHSAALEWDQIPEPINQQPLQSPNACERTAAEAAEEVSGMEDEGEIKSVYVRNLPSAVSESEIEEEFKRFGKIRADGVVIRGRQDLGVRYAFVEFEDMLSVQNAVKAATAHVAGRQVYIEERRLNNGVPSRSKRGKGRGNYQSEAPRGRFGSRNFIRGSAVVNQGGDREYNRTRANGLYRPNNRQERGSSGQRISSRNGQNAQD</sequence>
<proteinExistence type="predicted"/>
<dbReference type="PANTHER" id="PTHR10693:SF58">
    <property type="entry name" value="OS02G0131700 PROTEIN"/>
    <property type="match status" value="1"/>
</dbReference>
<dbReference type="GO" id="GO:0005829">
    <property type="term" value="C:cytosol"/>
    <property type="evidence" value="ECO:0007669"/>
    <property type="project" value="TreeGrafter"/>
</dbReference>
<dbReference type="PANTHER" id="PTHR10693">
    <property type="entry name" value="RAS GTPASE-ACTIVATING PROTEIN-BINDING PROTEIN"/>
    <property type="match status" value="1"/>
</dbReference>
<name>A0AAN7KBP7_9MYRT</name>
<keyword evidence="7" id="KW-1185">Reference proteome</keyword>
<dbReference type="Pfam" id="PF02136">
    <property type="entry name" value="NTF2"/>
    <property type="match status" value="1"/>
</dbReference>
<evidence type="ECO:0008006" key="8">
    <source>
        <dbReference type="Google" id="ProtNLM"/>
    </source>
</evidence>
<dbReference type="PROSITE" id="PS50102">
    <property type="entry name" value="RRM"/>
    <property type="match status" value="1"/>
</dbReference>
<feature type="compositionally biased region" description="Polar residues" evidence="3">
    <location>
        <begin position="219"/>
        <end position="234"/>
    </location>
</feature>
<dbReference type="FunFam" id="3.10.450.50:FF:000003">
    <property type="entry name" value="Nuclear transport factor 2 family protein"/>
    <property type="match status" value="1"/>
</dbReference>
<dbReference type="SUPFAM" id="SSF54427">
    <property type="entry name" value="NTF2-like"/>
    <property type="match status" value="1"/>
</dbReference>
<dbReference type="InterPro" id="IPR032710">
    <property type="entry name" value="NTF2-like_dom_sf"/>
</dbReference>
<dbReference type="CDD" id="cd00780">
    <property type="entry name" value="NTF2"/>
    <property type="match status" value="1"/>
</dbReference>
<dbReference type="Gene3D" id="3.30.70.330">
    <property type="match status" value="1"/>
</dbReference>
<gene>
    <name evidence="6" type="ORF">SAY87_007525</name>
</gene>
<dbReference type="GO" id="GO:0003729">
    <property type="term" value="F:mRNA binding"/>
    <property type="evidence" value="ECO:0007669"/>
    <property type="project" value="TreeGrafter"/>
</dbReference>
<feature type="region of interest" description="Disordered" evidence="3">
    <location>
        <begin position="198"/>
        <end position="247"/>
    </location>
</feature>
<organism evidence="6 7">
    <name type="scientific">Trapa incisa</name>
    <dbReference type="NCBI Taxonomy" id="236973"/>
    <lineage>
        <taxon>Eukaryota</taxon>
        <taxon>Viridiplantae</taxon>
        <taxon>Streptophyta</taxon>
        <taxon>Embryophyta</taxon>
        <taxon>Tracheophyta</taxon>
        <taxon>Spermatophyta</taxon>
        <taxon>Magnoliopsida</taxon>
        <taxon>eudicotyledons</taxon>
        <taxon>Gunneridae</taxon>
        <taxon>Pentapetalae</taxon>
        <taxon>rosids</taxon>
        <taxon>malvids</taxon>
        <taxon>Myrtales</taxon>
        <taxon>Lythraceae</taxon>
        <taxon>Trapa</taxon>
    </lineage>
</organism>
<keyword evidence="1 2" id="KW-0694">RNA-binding</keyword>
<dbReference type="InterPro" id="IPR002075">
    <property type="entry name" value="NTF2_dom"/>
</dbReference>
<dbReference type="SUPFAM" id="SSF54928">
    <property type="entry name" value="RNA-binding domain, RBD"/>
    <property type="match status" value="1"/>
</dbReference>
<dbReference type="GO" id="GO:1990904">
    <property type="term" value="C:ribonucleoprotein complex"/>
    <property type="evidence" value="ECO:0007669"/>
    <property type="project" value="TreeGrafter"/>
</dbReference>
<dbReference type="AlphaFoldDB" id="A0AAN7KBP7"/>
<feature type="region of interest" description="Disordered" evidence="3">
    <location>
        <begin position="399"/>
        <end position="479"/>
    </location>
</feature>
<dbReference type="InterPro" id="IPR000504">
    <property type="entry name" value="RRM_dom"/>
</dbReference>
<dbReference type="EMBL" id="JAXIOK010000007">
    <property type="protein sequence ID" value="KAK4765883.1"/>
    <property type="molecule type" value="Genomic_DNA"/>
</dbReference>
<dbReference type="InterPro" id="IPR039539">
    <property type="entry name" value="Ras_GTPase_bind_prot"/>
</dbReference>
<dbReference type="Pfam" id="PF00076">
    <property type="entry name" value="RRM_1"/>
    <property type="match status" value="1"/>
</dbReference>
<dbReference type="InterPro" id="IPR018222">
    <property type="entry name" value="Nuclear_transport_factor_2_euk"/>
</dbReference>
<evidence type="ECO:0000259" key="4">
    <source>
        <dbReference type="PROSITE" id="PS50102"/>
    </source>
</evidence>
<evidence type="ECO:0000313" key="6">
    <source>
        <dbReference type="EMBL" id="KAK4765883.1"/>
    </source>
</evidence>
<evidence type="ECO:0000256" key="3">
    <source>
        <dbReference type="SAM" id="MobiDB-lite"/>
    </source>
</evidence>
<accession>A0AAN7KBP7</accession>
<dbReference type="Gene3D" id="3.10.450.50">
    <property type="match status" value="1"/>
</dbReference>
<feature type="compositionally biased region" description="Polar residues" evidence="3">
    <location>
        <begin position="463"/>
        <end position="479"/>
    </location>
</feature>
<protein>
    <recommendedName>
        <fullName evidence="8">G3BP-like protein</fullName>
    </recommendedName>
</protein>
<dbReference type="InterPro" id="IPR035979">
    <property type="entry name" value="RBD_domain_sf"/>
</dbReference>
<dbReference type="InterPro" id="IPR012677">
    <property type="entry name" value="Nucleotide-bd_a/b_plait_sf"/>
</dbReference>
<evidence type="ECO:0000259" key="5">
    <source>
        <dbReference type="PROSITE" id="PS50177"/>
    </source>
</evidence>
<dbReference type="CDD" id="cd00590">
    <property type="entry name" value="RRM_SF"/>
    <property type="match status" value="1"/>
</dbReference>